<gene>
    <name evidence="2" type="ORF">EI16_09485</name>
</gene>
<dbReference type="RefSeq" id="WP_029912739.1">
    <property type="nucleotide sequence ID" value="NZ_AP020335.1"/>
</dbReference>
<dbReference type="Pfam" id="PF07295">
    <property type="entry name" value="DUF1451"/>
    <property type="match status" value="1"/>
</dbReference>
<name>A0A066ZW23_HYDMR</name>
<dbReference type="Proteomes" id="UP000027341">
    <property type="component" value="Unassembled WGS sequence"/>
</dbReference>
<sequence>MADNKMLEAYRYLLEKAKEELIKADMKTWELLGQAVENIEEKESILEELTDEEMEQVRKDLKADLEAVAENLSEYQQGVENFLEMELPILESYLEEKALSLADPTDLMLLRLRMNAAMHKGH</sequence>
<organism evidence="2 3">
    <name type="scientific">Hydrogenovibrio marinus</name>
    <dbReference type="NCBI Taxonomy" id="28885"/>
    <lineage>
        <taxon>Bacteria</taxon>
        <taxon>Pseudomonadati</taxon>
        <taxon>Pseudomonadota</taxon>
        <taxon>Gammaproteobacteria</taxon>
        <taxon>Thiotrichales</taxon>
        <taxon>Piscirickettsiaceae</taxon>
        <taxon>Hydrogenovibrio</taxon>
    </lineage>
</organism>
<accession>A0A066ZW23</accession>
<evidence type="ECO:0000313" key="3">
    <source>
        <dbReference type="Proteomes" id="UP000027341"/>
    </source>
</evidence>
<evidence type="ECO:0000313" key="2">
    <source>
        <dbReference type="EMBL" id="KDN96484.1"/>
    </source>
</evidence>
<evidence type="ECO:0000256" key="1">
    <source>
        <dbReference type="SAM" id="Coils"/>
    </source>
</evidence>
<feature type="coiled-coil region" evidence="1">
    <location>
        <begin position="7"/>
        <end position="78"/>
    </location>
</feature>
<protein>
    <recommendedName>
        <fullName evidence="4">Zinc ribbon-containing protein</fullName>
    </recommendedName>
</protein>
<dbReference type="STRING" id="28885.EI16_09485"/>
<dbReference type="EMBL" id="JMIU01000001">
    <property type="protein sequence ID" value="KDN96484.1"/>
    <property type="molecule type" value="Genomic_DNA"/>
</dbReference>
<dbReference type="AlphaFoldDB" id="A0A066ZW23"/>
<keyword evidence="3" id="KW-1185">Reference proteome</keyword>
<dbReference type="InterPro" id="IPR009912">
    <property type="entry name" value="DUF1451"/>
</dbReference>
<proteinExistence type="predicted"/>
<evidence type="ECO:0008006" key="4">
    <source>
        <dbReference type="Google" id="ProtNLM"/>
    </source>
</evidence>
<reference evidence="2 3" key="1">
    <citation type="submission" date="2014-04" db="EMBL/GenBank/DDBJ databases">
        <title>Draft genome sequence of Hydrogenovibrio marinus MH-110, a model organism for aerobic H2 metabolism.</title>
        <authorList>
            <person name="Cha H.J."/>
            <person name="Jo B.H."/>
            <person name="Hwang B.H."/>
        </authorList>
    </citation>
    <scope>NUCLEOTIDE SEQUENCE [LARGE SCALE GENOMIC DNA]</scope>
    <source>
        <strain evidence="2 3">MH-110</strain>
    </source>
</reference>
<comment type="caution">
    <text evidence="2">The sequence shown here is derived from an EMBL/GenBank/DDBJ whole genome shotgun (WGS) entry which is preliminary data.</text>
</comment>
<keyword evidence="1" id="KW-0175">Coiled coil</keyword>